<evidence type="ECO:0000313" key="1">
    <source>
        <dbReference type="EMBL" id="QPB09775.1"/>
    </source>
</evidence>
<proteinExistence type="predicted"/>
<keyword evidence="2" id="KW-1185">Reference proteome</keyword>
<gene>
    <name evidence="1" type="ORF">CPT_Shady_014</name>
</gene>
<name>A0A873WNY7_9CAUD</name>
<dbReference type="EMBL" id="MT701596">
    <property type="protein sequence ID" value="QPB09775.1"/>
    <property type="molecule type" value="Genomic_DNA"/>
</dbReference>
<organism evidence="1 2">
    <name type="scientific">Streptomyces phage Shady</name>
    <dbReference type="NCBI Taxonomy" id="2767585"/>
    <lineage>
        <taxon>Viruses</taxon>
        <taxon>Duplodnaviria</taxon>
        <taxon>Heunggongvirae</taxon>
        <taxon>Uroviricota</taxon>
        <taxon>Caudoviricetes</taxon>
        <taxon>Colingsworthviridae</taxon>
        <taxon>Shadyvirus</taxon>
        <taxon>Shadyvirus shady</taxon>
    </lineage>
</organism>
<sequence length="241" mass="26251">MLQDWTLSYGPITIGDAEALPAVNFTNLDVMSMPEVRTNDITLIQRDGYWAGDDYMGGRTVALSLEVQGKDSDEFNEAVNLIMRAFSPGVSGESPLTFKIPGVANGREAYVNVRTRRRSAPLDARFGRLYCAFEIELFATDPLIYATEETAVTIRNGTPSGPLARVLVEGSRTAETTIDFTGVTNPRIENAFTGVGTTYTGTGTFTTAGPKYIPGERFLVLKDSGTPKTGTAVVKWRDTWV</sequence>
<dbReference type="Proteomes" id="UP000663311">
    <property type="component" value="Segment"/>
</dbReference>
<accession>A0A873WNY7</accession>
<reference evidence="1" key="1">
    <citation type="submission" date="2020-07" db="EMBL/GenBank/DDBJ databases">
        <title>Complete genome sequence of Streptomyces phage Shady.</title>
        <authorList>
            <person name="Ortega C.A."/>
            <person name="Hernandez I."/>
            <person name="Guadalupe Vizoso-Pinto M."/>
            <person name="Clark J.D."/>
            <person name="Liu M."/>
            <person name="Burrowes B.H."/>
        </authorList>
    </citation>
    <scope>NUCLEOTIDE SEQUENCE</scope>
</reference>
<evidence type="ECO:0000313" key="2">
    <source>
        <dbReference type="Proteomes" id="UP000663311"/>
    </source>
</evidence>
<protein>
    <submittedName>
        <fullName evidence="1">Minor tail protein</fullName>
    </submittedName>
</protein>